<evidence type="ECO:0000313" key="2">
    <source>
        <dbReference type="Proteomes" id="UP000001317"/>
    </source>
</evidence>
<evidence type="ECO:0008006" key="3">
    <source>
        <dbReference type="Google" id="ProtNLM"/>
    </source>
</evidence>
<keyword evidence="2" id="KW-1185">Reference proteome</keyword>
<accession>B0TLF6</accession>
<dbReference type="eggNOG" id="ENOG50321WF">
    <property type="taxonomic scope" value="Bacteria"/>
</dbReference>
<proteinExistence type="predicted"/>
<dbReference type="Proteomes" id="UP000001317">
    <property type="component" value="Chromosome"/>
</dbReference>
<dbReference type="RefSeq" id="WP_012276447.1">
    <property type="nucleotide sequence ID" value="NC_010334.1"/>
</dbReference>
<dbReference type="STRING" id="458817.Shal_1338"/>
<sequence length="220" mass="25279">MMRLDKINWHSLTKMPYWLARPASEIDKLRQGAVLFWQRFADLLAFPSKQLDPMTAELALVHLLAWERDIEQIPGETEQLYRTRVKFALKFAKGAGSKEGWYYMFEKLGTPWITIDERVSDTDWDVVSLQLLDSDLAERAGLIDNICRQYGRTTRRYQFDTIASMPLVAPPSDFSLDSLTGIASLSDDMRPALGLALMDNESHFTVTNKMTVQKQLISKR</sequence>
<dbReference type="EMBL" id="CP000931">
    <property type="protein sequence ID" value="ABZ75906.1"/>
    <property type="molecule type" value="Genomic_DNA"/>
</dbReference>
<name>B0TLF6_SHEHH</name>
<reference evidence="1" key="1">
    <citation type="submission" date="2008-01" db="EMBL/GenBank/DDBJ databases">
        <title>Complete sequence of Shewanella halifaxensis HAW-EB4.</title>
        <authorList>
            <consortium name="US DOE Joint Genome Institute"/>
            <person name="Copeland A."/>
            <person name="Lucas S."/>
            <person name="Lapidus A."/>
            <person name="Glavina del Rio T."/>
            <person name="Dalin E."/>
            <person name="Tice H."/>
            <person name="Bruce D."/>
            <person name="Goodwin L."/>
            <person name="Pitluck S."/>
            <person name="Sims D."/>
            <person name="Brettin T."/>
            <person name="Detter J.C."/>
            <person name="Han C."/>
            <person name="Kuske C.R."/>
            <person name="Schmutz J."/>
            <person name="Larimer F."/>
            <person name="Land M."/>
            <person name="Hauser L."/>
            <person name="Kyrpides N."/>
            <person name="Kim E."/>
            <person name="Zhao J.-S."/>
            <person name="Richardson P."/>
        </authorList>
    </citation>
    <scope>NUCLEOTIDE SEQUENCE [LARGE SCALE GENOMIC DNA]</scope>
    <source>
        <strain evidence="1">HAW-EB4</strain>
    </source>
</reference>
<dbReference type="AlphaFoldDB" id="B0TLF6"/>
<organism evidence="1 2">
    <name type="scientific">Shewanella halifaxensis (strain HAW-EB4)</name>
    <dbReference type="NCBI Taxonomy" id="458817"/>
    <lineage>
        <taxon>Bacteria</taxon>
        <taxon>Pseudomonadati</taxon>
        <taxon>Pseudomonadota</taxon>
        <taxon>Gammaproteobacteria</taxon>
        <taxon>Alteromonadales</taxon>
        <taxon>Shewanellaceae</taxon>
        <taxon>Shewanella</taxon>
    </lineage>
</organism>
<dbReference type="KEGG" id="shl:Shal_1338"/>
<evidence type="ECO:0000313" key="1">
    <source>
        <dbReference type="EMBL" id="ABZ75906.1"/>
    </source>
</evidence>
<gene>
    <name evidence="1" type="ordered locus">Shal_1338</name>
</gene>
<dbReference type="HOGENOM" id="CLU_109377_0_0_6"/>
<protein>
    <recommendedName>
        <fullName evidence="3">Phage protein</fullName>
    </recommendedName>
</protein>